<proteinExistence type="predicted"/>
<reference evidence="2" key="1">
    <citation type="submission" date="2022-11" db="UniProtKB">
        <authorList>
            <consortium name="WormBaseParasite"/>
        </authorList>
    </citation>
    <scope>IDENTIFICATION</scope>
</reference>
<sequence length="157" mass="17807">MECPDQNCAVCELPIKDNRWTTINEKTYHNDCMQCGGCKKTVGFERFTIHGNLAFCNDCDTNANDVTKPDVSPWQNDAQTRQCTICKTTISGNRVLRNGNVYCPNCYQCNHCGRLMGNDNCFLLLDRLYCFSCEREYNAQKFFLAKCGSGPIVLTLL</sequence>
<dbReference type="Proteomes" id="UP000887576">
    <property type="component" value="Unplaced"/>
</dbReference>
<organism evidence="1 2">
    <name type="scientific">Panagrolaimus sp. JU765</name>
    <dbReference type="NCBI Taxonomy" id="591449"/>
    <lineage>
        <taxon>Eukaryota</taxon>
        <taxon>Metazoa</taxon>
        <taxon>Ecdysozoa</taxon>
        <taxon>Nematoda</taxon>
        <taxon>Chromadorea</taxon>
        <taxon>Rhabditida</taxon>
        <taxon>Tylenchina</taxon>
        <taxon>Panagrolaimomorpha</taxon>
        <taxon>Panagrolaimoidea</taxon>
        <taxon>Panagrolaimidae</taxon>
        <taxon>Panagrolaimus</taxon>
    </lineage>
</organism>
<accession>A0AC34Q854</accession>
<evidence type="ECO:0000313" key="1">
    <source>
        <dbReference type="Proteomes" id="UP000887576"/>
    </source>
</evidence>
<protein>
    <submittedName>
        <fullName evidence="2">LIM zinc-binding domain-containing protein</fullName>
    </submittedName>
</protein>
<evidence type="ECO:0000313" key="2">
    <source>
        <dbReference type="WBParaSite" id="JU765_v2.g13816.t1"/>
    </source>
</evidence>
<dbReference type="WBParaSite" id="JU765_v2.g13816.t1">
    <property type="protein sequence ID" value="JU765_v2.g13816.t1"/>
    <property type="gene ID" value="JU765_v2.g13816"/>
</dbReference>
<name>A0AC34Q854_9BILA</name>